<keyword evidence="5" id="KW-1185">Reference proteome</keyword>
<dbReference type="Pfam" id="PF14559">
    <property type="entry name" value="TPR_19"/>
    <property type="match status" value="2"/>
</dbReference>
<dbReference type="InterPro" id="IPR019734">
    <property type="entry name" value="TPR_rpt"/>
</dbReference>
<dbReference type="SMART" id="SM00028">
    <property type="entry name" value="TPR"/>
    <property type="match status" value="4"/>
</dbReference>
<evidence type="ECO:0000256" key="3">
    <source>
        <dbReference type="PROSITE-ProRule" id="PRU00339"/>
    </source>
</evidence>
<dbReference type="Gene3D" id="1.25.40.10">
    <property type="entry name" value="Tetratricopeptide repeat domain"/>
    <property type="match status" value="2"/>
</dbReference>
<dbReference type="RefSeq" id="WP_200357844.1">
    <property type="nucleotide sequence ID" value="NZ_JAENIL010000052.1"/>
</dbReference>
<evidence type="ECO:0000313" key="5">
    <source>
        <dbReference type="Proteomes" id="UP000617628"/>
    </source>
</evidence>
<dbReference type="InterPro" id="IPR011990">
    <property type="entry name" value="TPR-like_helical_dom_sf"/>
</dbReference>
<accession>A0A934RZK3</accession>
<evidence type="ECO:0000256" key="1">
    <source>
        <dbReference type="ARBA" id="ARBA00022737"/>
    </source>
</evidence>
<comment type="caution">
    <text evidence="4">The sequence shown here is derived from an EMBL/GenBank/DDBJ whole genome shotgun (WGS) entry which is preliminary data.</text>
</comment>
<evidence type="ECO:0000256" key="2">
    <source>
        <dbReference type="ARBA" id="ARBA00022803"/>
    </source>
</evidence>
<dbReference type="PANTHER" id="PTHR45586">
    <property type="entry name" value="TPR REPEAT-CONTAINING PROTEIN PA4667"/>
    <property type="match status" value="1"/>
</dbReference>
<feature type="repeat" description="TPR" evidence="3">
    <location>
        <begin position="119"/>
        <end position="152"/>
    </location>
</feature>
<proteinExistence type="predicted"/>
<dbReference type="PANTHER" id="PTHR45586:SF1">
    <property type="entry name" value="LIPOPOLYSACCHARIDE ASSEMBLY PROTEIN B"/>
    <property type="match status" value="1"/>
</dbReference>
<dbReference type="InterPro" id="IPR051012">
    <property type="entry name" value="CellSynth/LPSAsmb/PSIAsmb"/>
</dbReference>
<keyword evidence="1" id="KW-0677">Repeat</keyword>
<evidence type="ECO:0000313" key="4">
    <source>
        <dbReference type="EMBL" id="MBK1879632.1"/>
    </source>
</evidence>
<sequence length="346" mass="38410">MKSPFLPQFSLLLKTCFCLGAFTFVASGYSQESDGGLEAELALLESEGESLERLVSIARLHQEAGDLESAARYWHLASKRDDATPETVGGLVAIYLMAGKAEGAALIVKESLGRFPDSAELLYVQASVYVAQKKVPAATYALQKAIKLEPENPKYNYKLAEMMFLRGNVDRAELILEPFLEADEVMDDMVFLNAQILFVTERERQGMRQIEKILKKDPDNLKAKEALLAMLLQHSMKEAKAGRVSRAVRMLEDADEIVPGEKKILMGLALLEDEQGNGAEAMAYCERILEADPEDIKTLLLLGRMQRKEGLADEAEVTFREGLALAEEKGDRELVAAFEKSLNPFE</sequence>
<keyword evidence="2 3" id="KW-0802">TPR repeat</keyword>
<organism evidence="4 5">
    <name type="scientific">Pelagicoccus mobilis</name>
    <dbReference type="NCBI Taxonomy" id="415221"/>
    <lineage>
        <taxon>Bacteria</taxon>
        <taxon>Pseudomonadati</taxon>
        <taxon>Verrucomicrobiota</taxon>
        <taxon>Opitutia</taxon>
        <taxon>Puniceicoccales</taxon>
        <taxon>Pelagicoccaceae</taxon>
        <taxon>Pelagicoccus</taxon>
    </lineage>
</organism>
<name>A0A934RZK3_9BACT</name>
<dbReference type="SUPFAM" id="SSF48452">
    <property type="entry name" value="TPR-like"/>
    <property type="match status" value="2"/>
</dbReference>
<dbReference type="PROSITE" id="PS50005">
    <property type="entry name" value="TPR"/>
    <property type="match status" value="1"/>
</dbReference>
<protein>
    <submittedName>
        <fullName evidence="4">Tetratricopeptide repeat protein</fullName>
    </submittedName>
</protein>
<dbReference type="EMBL" id="JAENIL010000052">
    <property type="protein sequence ID" value="MBK1879632.1"/>
    <property type="molecule type" value="Genomic_DNA"/>
</dbReference>
<gene>
    <name evidence="4" type="ORF">JIN87_22290</name>
</gene>
<reference evidence="4" key="1">
    <citation type="submission" date="2021-01" db="EMBL/GenBank/DDBJ databases">
        <title>Modified the classification status of verrucomicrobia.</title>
        <authorList>
            <person name="Feng X."/>
        </authorList>
    </citation>
    <scope>NUCLEOTIDE SEQUENCE</scope>
    <source>
        <strain evidence="4">KCTC 13126</strain>
    </source>
</reference>
<dbReference type="Proteomes" id="UP000617628">
    <property type="component" value="Unassembled WGS sequence"/>
</dbReference>
<dbReference type="AlphaFoldDB" id="A0A934RZK3"/>